<protein>
    <submittedName>
        <fullName evidence="2">Uncharacterized protein</fullName>
    </submittedName>
</protein>
<dbReference type="EMBL" id="JAACJJ010000059">
    <property type="protein sequence ID" value="KAF5309461.1"/>
    <property type="molecule type" value="Genomic_DNA"/>
</dbReference>
<comment type="caution">
    <text evidence="2">The sequence shown here is derived from an EMBL/GenBank/DDBJ whole genome shotgun (WGS) entry which is preliminary data.</text>
</comment>
<dbReference type="AlphaFoldDB" id="A0A8H5ERC5"/>
<feature type="compositionally biased region" description="Polar residues" evidence="1">
    <location>
        <begin position="128"/>
        <end position="138"/>
    </location>
</feature>
<accession>A0A8H5ERC5</accession>
<dbReference type="Proteomes" id="UP000567179">
    <property type="component" value="Unassembled WGS sequence"/>
</dbReference>
<feature type="compositionally biased region" description="Pro residues" evidence="1">
    <location>
        <begin position="116"/>
        <end position="127"/>
    </location>
</feature>
<proteinExistence type="predicted"/>
<gene>
    <name evidence="2" type="ORF">D9619_012451</name>
</gene>
<organism evidence="2 3">
    <name type="scientific">Psilocybe cf. subviscida</name>
    <dbReference type="NCBI Taxonomy" id="2480587"/>
    <lineage>
        <taxon>Eukaryota</taxon>
        <taxon>Fungi</taxon>
        <taxon>Dikarya</taxon>
        <taxon>Basidiomycota</taxon>
        <taxon>Agaricomycotina</taxon>
        <taxon>Agaricomycetes</taxon>
        <taxon>Agaricomycetidae</taxon>
        <taxon>Agaricales</taxon>
        <taxon>Agaricineae</taxon>
        <taxon>Strophariaceae</taxon>
        <taxon>Psilocybe</taxon>
    </lineage>
</organism>
<evidence type="ECO:0000313" key="2">
    <source>
        <dbReference type="EMBL" id="KAF5309461.1"/>
    </source>
</evidence>
<sequence>MVQSYSSLVPVYVVIPWRVVSRSPEPGGLALVAWSLPCINVGIAVSLQMIGYKTVSKFATYSRERRVLKMRWRGCSKDVLHSTDVSPRLLAPRSPKRPYRHEGAPPQHPHPHLRPPETPAFPLPATPNLPSTLGPTSRTTRREPSPLVSSPPTRQGLVHFADNASYIPALRILFMPCLDQPFTRPASRSAEPEGEGV</sequence>
<name>A0A8H5ERC5_9AGAR</name>
<evidence type="ECO:0000313" key="3">
    <source>
        <dbReference type="Proteomes" id="UP000567179"/>
    </source>
</evidence>
<keyword evidence="3" id="KW-1185">Reference proteome</keyword>
<feature type="region of interest" description="Disordered" evidence="1">
    <location>
        <begin position="86"/>
        <end position="155"/>
    </location>
</feature>
<reference evidence="2 3" key="1">
    <citation type="journal article" date="2020" name="ISME J.">
        <title>Uncovering the hidden diversity of litter-decomposition mechanisms in mushroom-forming fungi.</title>
        <authorList>
            <person name="Floudas D."/>
            <person name="Bentzer J."/>
            <person name="Ahren D."/>
            <person name="Johansson T."/>
            <person name="Persson P."/>
            <person name="Tunlid A."/>
        </authorList>
    </citation>
    <scope>NUCLEOTIDE SEQUENCE [LARGE SCALE GENOMIC DNA]</scope>
    <source>
        <strain evidence="2 3">CBS 101986</strain>
    </source>
</reference>
<evidence type="ECO:0000256" key="1">
    <source>
        <dbReference type="SAM" id="MobiDB-lite"/>
    </source>
</evidence>